<name>A0A1H4VKB7_TSUTY</name>
<reference evidence="2" key="1">
    <citation type="submission" date="2016-10" db="EMBL/GenBank/DDBJ databases">
        <authorList>
            <person name="Varghese N."/>
            <person name="Submissions S."/>
        </authorList>
    </citation>
    <scope>NUCLEOTIDE SEQUENCE [LARGE SCALE GENOMIC DNA]</scope>
    <source>
        <strain evidence="2">DSM 44234</strain>
    </source>
</reference>
<dbReference type="EMBL" id="FNSA01000003">
    <property type="protein sequence ID" value="SEC80794.1"/>
    <property type="molecule type" value="Genomic_DNA"/>
</dbReference>
<sequence>MSSYTSRARLINPGEVVAFIDPGVPEPLMGVPVTIRTVRHDVLHTRVTTACGADFSVRSSSAVDVVEAST</sequence>
<protein>
    <submittedName>
        <fullName evidence="1">Uncharacterized protein</fullName>
    </submittedName>
</protein>
<dbReference type="AlphaFoldDB" id="A0A1H4VKB7"/>
<organism evidence="1 2">
    <name type="scientific">Tsukamurella tyrosinosolvens</name>
    <dbReference type="NCBI Taxonomy" id="57704"/>
    <lineage>
        <taxon>Bacteria</taxon>
        <taxon>Bacillati</taxon>
        <taxon>Actinomycetota</taxon>
        <taxon>Actinomycetes</taxon>
        <taxon>Mycobacteriales</taxon>
        <taxon>Tsukamurellaceae</taxon>
        <taxon>Tsukamurella</taxon>
    </lineage>
</organism>
<dbReference type="Proteomes" id="UP000182241">
    <property type="component" value="Unassembled WGS sequence"/>
</dbReference>
<accession>A0A1H4VKB7</accession>
<keyword evidence="2" id="KW-1185">Reference proteome</keyword>
<evidence type="ECO:0000313" key="1">
    <source>
        <dbReference type="EMBL" id="SEC80794.1"/>
    </source>
</evidence>
<dbReference type="STRING" id="57704.SAMN04489793_3239"/>
<dbReference type="RefSeq" id="WP_068742768.1">
    <property type="nucleotide sequence ID" value="NZ_FNSA01000003.1"/>
</dbReference>
<gene>
    <name evidence="1" type="ORF">SAMN04489793_3239</name>
</gene>
<evidence type="ECO:0000313" key="2">
    <source>
        <dbReference type="Proteomes" id="UP000182241"/>
    </source>
</evidence>
<proteinExistence type="predicted"/>